<evidence type="ECO:0000313" key="2">
    <source>
        <dbReference type="Proteomes" id="UP000723463"/>
    </source>
</evidence>
<protein>
    <submittedName>
        <fullName evidence="1">Uncharacterized protein</fullName>
    </submittedName>
</protein>
<reference evidence="1" key="1">
    <citation type="journal article" date="2020" name="Fungal Divers.">
        <title>Resolving the Mortierellaceae phylogeny through synthesis of multi-gene phylogenetics and phylogenomics.</title>
        <authorList>
            <person name="Vandepol N."/>
            <person name="Liber J."/>
            <person name="Desiro A."/>
            <person name="Na H."/>
            <person name="Kennedy M."/>
            <person name="Barry K."/>
            <person name="Grigoriev I.V."/>
            <person name="Miller A.N."/>
            <person name="O'Donnell K."/>
            <person name="Stajich J.E."/>
            <person name="Bonito G."/>
        </authorList>
    </citation>
    <scope>NUCLEOTIDE SEQUENCE</scope>
    <source>
        <strain evidence="1">NRRL 2591</strain>
    </source>
</reference>
<proteinExistence type="predicted"/>
<dbReference type="EMBL" id="JAAAXW010000343">
    <property type="protein sequence ID" value="KAF9537986.1"/>
    <property type="molecule type" value="Genomic_DNA"/>
</dbReference>
<keyword evidence="2" id="KW-1185">Reference proteome</keyword>
<sequence>MEYLGSYEFDQISQLNPFQPEMVASYFESNTKEVVLYRYYHFKVDQEVLRCLSYLILEQLQSFTIQHMSTIKDYIKVAGRFRSLQQICFVISDWLESGLSSGNDKDYGIDDNDSDTKGTPNDEVIRDMFRFIQEHTRLFPWPHQDRHLLREDFLEQRWLENNRLHPIQLLAHPHSIYLSRVQELNDKGFPEFWYEEGTNHDNRLFLQRCRNLKHLKLEALHSGMFEWAVQEKKDMVRFGRNITACSSNKIHGGQG</sequence>
<organism evidence="1 2">
    <name type="scientific">Mortierella hygrophila</name>
    <dbReference type="NCBI Taxonomy" id="979708"/>
    <lineage>
        <taxon>Eukaryota</taxon>
        <taxon>Fungi</taxon>
        <taxon>Fungi incertae sedis</taxon>
        <taxon>Mucoromycota</taxon>
        <taxon>Mortierellomycotina</taxon>
        <taxon>Mortierellomycetes</taxon>
        <taxon>Mortierellales</taxon>
        <taxon>Mortierellaceae</taxon>
        <taxon>Mortierella</taxon>
    </lineage>
</organism>
<evidence type="ECO:0000313" key="1">
    <source>
        <dbReference type="EMBL" id="KAF9537986.1"/>
    </source>
</evidence>
<comment type="caution">
    <text evidence="1">The sequence shown here is derived from an EMBL/GenBank/DDBJ whole genome shotgun (WGS) entry which is preliminary data.</text>
</comment>
<dbReference type="Proteomes" id="UP000723463">
    <property type="component" value="Unassembled WGS sequence"/>
</dbReference>
<name>A0A9P6EY75_9FUNG</name>
<accession>A0A9P6EY75</accession>
<dbReference type="AlphaFoldDB" id="A0A9P6EY75"/>
<gene>
    <name evidence="1" type="ORF">EC957_007396</name>
</gene>